<proteinExistence type="predicted"/>
<evidence type="ECO:0000313" key="6">
    <source>
        <dbReference type="Proteomes" id="UP000249566"/>
    </source>
</evidence>
<dbReference type="AlphaFoldDB" id="A0AAX2J040"/>
<dbReference type="Pfam" id="PF01382">
    <property type="entry name" value="Avidin"/>
    <property type="match status" value="1"/>
</dbReference>
<evidence type="ECO:0000256" key="3">
    <source>
        <dbReference type="ARBA" id="ARBA00022729"/>
    </source>
</evidence>
<organism evidence="5 6">
    <name type="scientific">Legionella pneumophila subsp. pascullei</name>
    <dbReference type="NCBI Taxonomy" id="91890"/>
    <lineage>
        <taxon>Bacteria</taxon>
        <taxon>Pseudomonadati</taxon>
        <taxon>Pseudomonadota</taxon>
        <taxon>Gammaproteobacteria</taxon>
        <taxon>Legionellales</taxon>
        <taxon>Legionellaceae</taxon>
        <taxon>Legionella</taxon>
    </lineage>
</organism>
<evidence type="ECO:0000256" key="4">
    <source>
        <dbReference type="SAM" id="SignalP"/>
    </source>
</evidence>
<dbReference type="EMBL" id="LS483412">
    <property type="protein sequence ID" value="SQG91269.1"/>
    <property type="molecule type" value="Genomic_DNA"/>
</dbReference>
<protein>
    <submittedName>
        <fullName evidence="5">Avidin family</fullName>
    </submittedName>
</protein>
<sequence>MKMKWLCGSIFVASALISLPNYAQQDVLTFKNTRGSVLEMKTLADNKVEGYFTTAVASKSCPQAIGQKRPITGYAVGNTVTFSVVYPKCGSVLSFSGNFTKKGNIIDTISILTHQAQDITHEGPGARFIGHDRFKKIAGSNA</sequence>
<dbReference type="InterPro" id="IPR036896">
    <property type="entry name" value="Avidin-like_sf"/>
</dbReference>
<dbReference type="GO" id="GO:0009374">
    <property type="term" value="F:biotin binding"/>
    <property type="evidence" value="ECO:0007669"/>
    <property type="project" value="InterPro"/>
</dbReference>
<dbReference type="Gene3D" id="2.40.128.30">
    <property type="entry name" value="Avidin-like"/>
    <property type="match status" value="1"/>
</dbReference>
<dbReference type="Proteomes" id="UP000249566">
    <property type="component" value="Chromosome 1"/>
</dbReference>
<evidence type="ECO:0000256" key="2">
    <source>
        <dbReference type="ARBA" id="ARBA00022525"/>
    </source>
</evidence>
<dbReference type="InterPro" id="IPR005468">
    <property type="entry name" value="Avidin/str"/>
</dbReference>
<accession>A0AAX2J040</accession>
<name>A0AAX2J040_LEGPN</name>
<evidence type="ECO:0000256" key="1">
    <source>
        <dbReference type="ARBA" id="ARBA00004613"/>
    </source>
</evidence>
<dbReference type="SUPFAM" id="SSF50876">
    <property type="entry name" value="Avidin/streptavidin"/>
    <property type="match status" value="1"/>
</dbReference>
<keyword evidence="2" id="KW-0964">Secreted</keyword>
<dbReference type="RefSeq" id="WP_080273115.1">
    <property type="nucleotide sequence ID" value="NZ_CAAAIJ010000002.1"/>
</dbReference>
<reference evidence="5 6" key="1">
    <citation type="submission" date="2018-06" db="EMBL/GenBank/DDBJ databases">
        <authorList>
            <consortium name="Pathogen Informatics"/>
            <person name="Doyle S."/>
        </authorList>
    </citation>
    <scope>NUCLEOTIDE SEQUENCE [LARGE SCALE GENOMIC DNA]</scope>
    <source>
        <strain evidence="5 6">NCTC12272</strain>
    </source>
</reference>
<gene>
    <name evidence="5" type="ORF">NCTC12272_02482</name>
</gene>
<keyword evidence="3 4" id="KW-0732">Signal</keyword>
<comment type="subcellular location">
    <subcellularLocation>
        <location evidence="1">Secreted</location>
    </subcellularLocation>
</comment>
<dbReference type="GO" id="GO:0005576">
    <property type="term" value="C:extracellular region"/>
    <property type="evidence" value="ECO:0007669"/>
    <property type="project" value="UniProtKB-SubCell"/>
</dbReference>
<evidence type="ECO:0000313" key="5">
    <source>
        <dbReference type="EMBL" id="SQG91269.1"/>
    </source>
</evidence>
<feature type="signal peptide" evidence="4">
    <location>
        <begin position="1"/>
        <end position="23"/>
    </location>
</feature>
<feature type="chain" id="PRO_5043768859" evidence="4">
    <location>
        <begin position="24"/>
        <end position="142"/>
    </location>
</feature>